<evidence type="ECO:0000256" key="9">
    <source>
        <dbReference type="HAMAP-Rule" id="MF_00097"/>
    </source>
</evidence>
<dbReference type="GO" id="GO:0000287">
    <property type="term" value="F:magnesium ion binding"/>
    <property type="evidence" value="ECO:0007669"/>
    <property type="project" value="UniProtKB-UniRule"/>
</dbReference>
<comment type="catalytic activity">
    <reaction evidence="8 9 10">
        <text>2-[(2R,5Z)-2-carboxy-4-methylthiazol-5(2H)-ylidene]ethyl phosphate + 4-amino-2-methyl-5-(diphosphooxymethyl)pyrimidine + 2 H(+) = thiamine phosphate + CO2 + diphosphate</text>
        <dbReference type="Rhea" id="RHEA:47844"/>
        <dbReference type="ChEBI" id="CHEBI:15378"/>
        <dbReference type="ChEBI" id="CHEBI:16526"/>
        <dbReference type="ChEBI" id="CHEBI:33019"/>
        <dbReference type="ChEBI" id="CHEBI:37575"/>
        <dbReference type="ChEBI" id="CHEBI:57841"/>
        <dbReference type="ChEBI" id="CHEBI:62899"/>
        <dbReference type="EC" id="2.5.1.3"/>
    </reaction>
</comment>
<keyword evidence="2 9" id="KW-0808">Transferase</keyword>
<evidence type="ECO:0000256" key="1">
    <source>
        <dbReference type="ARBA" id="ARBA00005165"/>
    </source>
</evidence>
<dbReference type="EC" id="2.5.1.3" evidence="9"/>
<dbReference type="InterPro" id="IPR022998">
    <property type="entry name" value="ThiamineP_synth_TenI"/>
</dbReference>
<gene>
    <name evidence="9" type="primary">thiE</name>
    <name evidence="13" type="ORF">SAMN00808754_0709</name>
</gene>
<protein>
    <recommendedName>
        <fullName evidence="9">Thiamine-phosphate synthase</fullName>
        <shortName evidence="9">TP synthase</shortName>
        <shortName evidence="9">TPS</shortName>
        <ecNumber evidence="9">2.5.1.3</ecNumber>
    </recommendedName>
    <alternativeName>
        <fullName evidence="9">Thiamine-phosphate pyrophosphorylase</fullName>
        <shortName evidence="9">TMP pyrophosphorylase</shortName>
        <shortName evidence="9">TMP-PPase</shortName>
    </alternativeName>
</protein>
<name>A0A1W1VHB9_9FIRM</name>
<evidence type="ECO:0000313" key="13">
    <source>
        <dbReference type="EMBL" id="SMB92775.1"/>
    </source>
</evidence>
<dbReference type="NCBIfam" id="TIGR00693">
    <property type="entry name" value="thiE"/>
    <property type="match status" value="1"/>
</dbReference>
<sequence length="205" mass="22317">MAWLYVISNQRLTRYPLEVLASQLEGIDFFQLREKELPANELYRLACKLKKVLPATTKFLINDRVDIALAVQADGVHLGQTSFPVDVARRLLGPGKIIGVSVHDLTEAQRAALAGADYLLFGHVFPTESKKGLPPRGLTNLEEVARKVGIPVIALGGITPDRVRPCLEAGASGVAVMSAIMAAEYPREAVLKFRQALNQGEFPSS</sequence>
<dbReference type="InterPro" id="IPR034291">
    <property type="entry name" value="TMP_synthase"/>
</dbReference>
<dbReference type="SUPFAM" id="SSF51391">
    <property type="entry name" value="Thiamin phosphate synthase"/>
    <property type="match status" value="1"/>
</dbReference>
<evidence type="ECO:0000256" key="10">
    <source>
        <dbReference type="RuleBase" id="RU003826"/>
    </source>
</evidence>
<keyword evidence="14" id="KW-1185">Reference proteome</keyword>
<evidence type="ECO:0000256" key="8">
    <source>
        <dbReference type="ARBA" id="ARBA00047883"/>
    </source>
</evidence>
<dbReference type="CDD" id="cd00564">
    <property type="entry name" value="TMP_TenI"/>
    <property type="match status" value="1"/>
</dbReference>
<keyword evidence="3 9" id="KW-0479">Metal-binding</keyword>
<accession>A0A1W1VHB9</accession>
<dbReference type="HAMAP" id="MF_00097">
    <property type="entry name" value="TMP_synthase"/>
    <property type="match status" value="1"/>
</dbReference>
<dbReference type="Pfam" id="PF02581">
    <property type="entry name" value="TMP-TENI"/>
    <property type="match status" value="1"/>
</dbReference>
<comment type="catalytic activity">
    <reaction evidence="7 9 10">
        <text>2-(2-carboxy-4-methylthiazol-5-yl)ethyl phosphate + 4-amino-2-methyl-5-(diphosphooxymethyl)pyrimidine + 2 H(+) = thiamine phosphate + CO2 + diphosphate</text>
        <dbReference type="Rhea" id="RHEA:47848"/>
        <dbReference type="ChEBI" id="CHEBI:15378"/>
        <dbReference type="ChEBI" id="CHEBI:16526"/>
        <dbReference type="ChEBI" id="CHEBI:33019"/>
        <dbReference type="ChEBI" id="CHEBI:37575"/>
        <dbReference type="ChEBI" id="CHEBI:57841"/>
        <dbReference type="ChEBI" id="CHEBI:62890"/>
        <dbReference type="EC" id="2.5.1.3"/>
    </reaction>
</comment>
<dbReference type="Gene3D" id="3.20.20.70">
    <property type="entry name" value="Aldolase class I"/>
    <property type="match status" value="1"/>
</dbReference>
<dbReference type="PANTHER" id="PTHR20857">
    <property type="entry name" value="THIAMINE-PHOSPHATE PYROPHOSPHORYLASE"/>
    <property type="match status" value="1"/>
</dbReference>
<dbReference type="AlphaFoldDB" id="A0A1W1VHB9"/>
<dbReference type="GO" id="GO:0004789">
    <property type="term" value="F:thiamine-phosphate diphosphorylase activity"/>
    <property type="evidence" value="ECO:0007669"/>
    <property type="project" value="UniProtKB-UniRule"/>
</dbReference>
<dbReference type="RefSeq" id="WP_084664100.1">
    <property type="nucleotide sequence ID" value="NZ_LT838272.1"/>
</dbReference>
<comment type="caution">
    <text evidence="9">Lacks conserved residue(s) required for the propagation of feature annotation.</text>
</comment>
<dbReference type="UniPathway" id="UPA00060">
    <property type="reaction ID" value="UER00141"/>
</dbReference>
<feature type="domain" description="Thiamine phosphate synthase/TenI" evidence="12">
    <location>
        <begin position="4"/>
        <end position="180"/>
    </location>
</feature>
<keyword evidence="4 9" id="KW-0460">Magnesium</keyword>
<comment type="catalytic activity">
    <reaction evidence="6 9 10">
        <text>4-methyl-5-(2-phosphooxyethyl)-thiazole + 4-amino-2-methyl-5-(diphosphooxymethyl)pyrimidine + H(+) = thiamine phosphate + diphosphate</text>
        <dbReference type="Rhea" id="RHEA:22328"/>
        <dbReference type="ChEBI" id="CHEBI:15378"/>
        <dbReference type="ChEBI" id="CHEBI:33019"/>
        <dbReference type="ChEBI" id="CHEBI:37575"/>
        <dbReference type="ChEBI" id="CHEBI:57841"/>
        <dbReference type="ChEBI" id="CHEBI:58296"/>
        <dbReference type="EC" id="2.5.1.3"/>
    </reaction>
</comment>
<evidence type="ECO:0000256" key="5">
    <source>
        <dbReference type="ARBA" id="ARBA00022977"/>
    </source>
</evidence>
<dbReference type="GO" id="GO:0005737">
    <property type="term" value="C:cytoplasm"/>
    <property type="evidence" value="ECO:0007669"/>
    <property type="project" value="TreeGrafter"/>
</dbReference>
<organism evidence="13 14">
    <name type="scientific">Thermanaeromonas toyohensis ToBE</name>
    <dbReference type="NCBI Taxonomy" id="698762"/>
    <lineage>
        <taxon>Bacteria</taxon>
        <taxon>Bacillati</taxon>
        <taxon>Bacillota</taxon>
        <taxon>Clostridia</taxon>
        <taxon>Neomoorellales</taxon>
        <taxon>Neomoorellaceae</taxon>
        <taxon>Thermanaeromonas</taxon>
    </lineage>
</organism>
<feature type="binding site" evidence="9">
    <location>
        <position position="157"/>
    </location>
    <ligand>
        <name>2-[(2R,5Z)-2-carboxy-4-methylthiazol-5(2H)-ylidene]ethyl phosphate</name>
        <dbReference type="ChEBI" id="CHEBI:62899"/>
    </ligand>
</feature>
<comment type="function">
    <text evidence="9">Condenses 4-methyl-5-(beta-hydroxyethyl)thiazole monophosphate (THZ-P) and 2-methyl-4-amino-5-hydroxymethyl pyrimidine pyrophosphate (HMP-PP) to form thiamine monophosphate (TMP).</text>
</comment>
<dbReference type="Proteomes" id="UP000192569">
    <property type="component" value="Chromosome I"/>
</dbReference>
<dbReference type="EMBL" id="LT838272">
    <property type="protein sequence ID" value="SMB92775.1"/>
    <property type="molecule type" value="Genomic_DNA"/>
</dbReference>
<evidence type="ECO:0000313" key="14">
    <source>
        <dbReference type="Proteomes" id="UP000192569"/>
    </source>
</evidence>
<comment type="pathway">
    <text evidence="1 9 11">Cofactor biosynthesis; thiamine diphosphate biosynthesis; thiamine phosphate from 4-amino-2-methyl-5-diphosphomethylpyrimidine and 4-methyl-5-(2-phosphoethyl)-thiazole: step 1/1.</text>
</comment>
<reference evidence="13 14" key="1">
    <citation type="submission" date="2017-04" db="EMBL/GenBank/DDBJ databases">
        <authorList>
            <person name="Afonso C.L."/>
            <person name="Miller P.J."/>
            <person name="Scott M.A."/>
            <person name="Spackman E."/>
            <person name="Goraichik I."/>
            <person name="Dimitrov K.M."/>
            <person name="Suarez D.L."/>
            <person name="Swayne D.E."/>
        </authorList>
    </citation>
    <scope>NUCLEOTIDE SEQUENCE [LARGE SCALE GENOMIC DNA]</scope>
    <source>
        <strain evidence="13 14">ToBE</strain>
    </source>
</reference>
<feature type="binding site" evidence="9">
    <location>
        <begin position="127"/>
        <end position="129"/>
    </location>
    <ligand>
        <name>2-[(2R,5Z)-2-carboxy-4-methylthiazol-5(2H)-ylidene]ethyl phosphate</name>
        <dbReference type="ChEBI" id="CHEBI:62899"/>
    </ligand>
</feature>
<comment type="similarity">
    <text evidence="9 10">Belongs to the thiamine-phosphate synthase family.</text>
</comment>
<dbReference type="GO" id="GO:0009229">
    <property type="term" value="P:thiamine diphosphate biosynthetic process"/>
    <property type="evidence" value="ECO:0007669"/>
    <property type="project" value="UniProtKB-UniRule"/>
</dbReference>
<feature type="binding site" evidence="9">
    <location>
        <begin position="31"/>
        <end position="35"/>
    </location>
    <ligand>
        <name>4-amino-2-methyl-5-(diphosphooxymethyl)pyrimidine</name>
        <dbReference type="ChEBI" id="CHEBI:57841"/>
    </ligand>
</feature>
<feature type="binding site" evidence="9">
    <location>
        <position position="101"/>
    </location>
    <ligand>
        <name>4-amino-2-methyl-5-(diphosphooxymethyl)pyrimidine</name>
        <dbReference type="ChEBI" id="CHEBI:57841"/>
    </ligand>
</feature>
<dbReference type="InterPro" id="IPR036206">
    <property type="entry name" value="ThiamineP_synth_sf"/>
</dbReference>
<feature type="binding site" evidence="9">
    <location>
        <position position="62"/>
    </location>
    <ligand>
        <name>4-amino-2-methyl-5-(diphosphooxymethyl)pyrimidine</name>
        <dbReference type="ChEBI" id="CHEBI:57841"/>
    </ligand>
</feature>
<dbReference type="OrthoDB" id="9812206at2"/>
<evidence type="ECO:0000256" key="6">
    <source>
        <dbReference type="ARBA" id="ARBA00047334"/>
    </source>
</evidence>
<evidence type="ECO:0000256" key="2">
    <source>
        <dbReference type="ARBA" id="ARBA00022679"/>
    </source>
</evidence>
<dbReference type="GO" id="GO:0009228">
    <property type="term" value="P:thiamine biosynthetic process"/>
    <property type="evidence" value="ECO:0007669"/>
    <property type="project" value="UniProtKB-KW"/>
</dbReference>
<comment type="cofactor">
    <cofactor evidence="9">
        <name>Mg(2+)</name>
        <dbReference type="ChEBI" id="CHEBI:18420"/>
    </cofactor>
    <text evidence="9">Binds 1 Mg(2+) ion per subunit.</text>
</comment>
<feature type="binding site" evidence="9">
    <location>
        <position position="63"/>
    </location>
    <ligand>
        <name>Mg(2+)</name>
        <dbReference type="ChEBI" id="CHEBI:18420"/>
    </ligand>
</feature>
<evidence type="ECO:0000256" key="11">
    <source>
        <dbReference type="RuleBase" id="RU004253"/>
    </source>
</evidence>
<dbReference type="InterPro" id="IPR013785">
    <property type="entry name" value="Aldolase_TIM"/>
</dbReference>
<evidence type="ECO:0000256" key="4">
    <source>
        <dbReference type="ARBA" id="ARBA00022842"/>
    </source>
</evidence>
<evidence type="ECO:0000256" key="7">
    <source>
        <dbReference type="ARBA" id="ARBA00047851"/>
    </source>
</evidence>
<evidence type="ECO:0000256" key="3">
    <source>
        <dbReference type="ARBA" id="ARBA00022723"/>
    </source>
</evidence>
<proteinExistence type="inferred from homology"/>
<keyword evidence="5 9" id="KW-0784">Thiamine biosynthesis</keyword>
<dbReference type="PANTHER" id="PTHR20857:SF15">
    <property type="entry name" value="THIAMINE-PHOSPHATE SYNTHASE"/>
    <property type="match status" value="1"/>
</dbReference>
<feature type="binding site" evidence="9">
    <location>
        <position position="130"/>
    </location>
    <ligand>
        <name>4-amino-2-methyl-5-(diphosphooxymethyl)pyrimidine</name>
        <dbReference type="ChEBI" id="CHEBI:57841"/>
    </ligand>
</feature>
<dbReference type="FunFam" id="3.20.20.70:FF:000096">
    <property type="entry name" value="Thiamine-phosphate synthase"/>
    <property type="match status" value="1"/>
</dbReference>
<dbReference type="STRING" id="698762.SAMN00808754_0709"/>
<evidence type="ECO:0000259" key="12">
    <source>
        <dbReference type="Pfam" id="PF02581"/>
    </source>
</evidence>